<dbReference type="InterPro" id="IPR001322">
    <property type="entry name" value="Lamin_tail_dom"/>
</dbReference>
<sequence>MRIYKNQQKIIGLLLLVNLFTNCVKDQDFSIPIVSCSEPNIAVTNTLQQVKEMYTYGSATVIDTDVVIEGYVVSSDKSGNIYKTLSIQDKPENPTSAIKISIDATDLYTKYDIGRKIYVKLKGLAIGYSFGSVQIGQAVGGELARISSFEVKNHILRSCEVVEIIPKKVTISALSKDMLEMLIEIENVQFKSSDLGFSYANVENTETVNRVLESFNDNCNLVDEVPIRNSGFSSFKNKLLPEERGSVVAVLGNFYDDFQLYLRDDDDIKFTEQRCDYSNVFTPNITLSEIRDLYEGTTVEFGINNNFITEGYVVSSDENGNFKERLVIQDAIKNPTSGIQILIENEAIFEQYNVGDKVFVKLDKLYMAKNNGILIIGYPSGNKIIKIDAEDVGSFIYNSGENFEIIPKEILISEVLNPSYDNTLVTVLNVQLVENELGKAFTYFTGNNNATRTLETCGESTKLSVFTNGDATFSNELFPEEHGKITGVLSNDLEIRTLNDVQFNENFEVCPLIIPKIIITEVADPKNSVSSRFVELYNAGDSEINLAGWKLNKYVNGSTTISGSSVELDAISVQAGKFVIIANTGYEAIFNDISDIQSSYISGNGDDAYELVDNTGSTIDVFGVVGEDGNGTNWEYLDGRAVRNAEIIEPNTTFTVSEWTIYSNASNSLITNPNTPQNAPINFNPRER</sequence>
<accession>A0A3B0UML0</accession>
<gene>
    <name evidence="3" type="ORF">MNBD_BACTEROID04-1936</name>
</gene>
<reference evidence="3" key="1">
    <citation type="submission" date="2018-06" db="EMBL/GenBank/DDBJ databases">
        <authorList>
            <person name="Zhirakovskaya E."/>
        </authorList>
    </citation>
    <scope>NUCLEOTIDE SEQUENCE</scope>
</reference>
<dbReference type="PROSITE" id="PS51841">
    <property type="entry name" value="LTD"/>
    <property type="match status" value="1"/>
</dbReference>
<evidence type="ECO:0000313" key="3">
    <source>
        <dbReference type="EMBL" id="VAW26497.1"/>
    </source>
</evidence>
<dbReference type="Pfam" id="PF00932">
    <property type="entry name" value="LTD"/>
    <property type="match status" value="1"/>
</dbReference>
<feature type="domain" description="LTD" evidence="2">
    <location>
        <begin position="501"/>
        <end position="626"/>
    </location>
</feature>
<evidence type="ECO:0000256" key="1">
    <source>
        <dbReference type="SAM" id="MobiDB-lite"/>
    </source>
</evidence>
<name>A0A3B0UML0_9ZZZZ</name>
<dbReference type="Gene3D" id="2.60.40.1260">
    <property type="entry name" value="Lamin Tail domain"/>
    <property type="match status" value="1"/>
</dbReference>
<dbReference type="InterPro" id="IPR036415">
    <property type="entry name" value="Lamin_tail_dom_sf"/>
</dbReference>
<organism evidence="3">
    <name type="scientific">hydrothermal vent metagenome</name>
    <dbReference type="NCBI Taxonomy" id="652676"/>
    <lineage>
        <taxon>unclassified sequences</taxon>
        <taxon>metagenomes</taxon>
        <taxon>ecological metagenomes</taxon>
    </lineage>
</organism>
<dbReference type="SUPFAM" id="SSF74853">
    <property type="entry name" value="Lamin A/C globular tail domain"/>
    <property type="match status" value="1"/>
</dbReference>
<dbReference type="EMBL" id="UOER01000604">
    <property type="protein sequence ID" value="VAW26497.1"/>
    <property type="molecule type" value="Genomic_DNA"/>
</dbReference>
<proteinExistence type="predicted"/>
<protein>
    <recommendedName>
        <fullName evidence="2">LTD domain-containing protein</fullName>
    </recommendedName>
</protein>
<evidence type="ECO:0000259" key="2">
    <source>
        <dbReference type="PROSITE" id="PS51841"/>
    </source>
</evidence>
<dbReference type="Pfam" id="PF18942">
    <property type="entry name" value="DUF5689"/>
    <property type="match status" value="2"/>
</dbReference>
<dbReference type="InterPro" id="IPR043744">
    <property type="entry name" value="DUF5689"/>
</dbReference>
<feature type="compositionally biased region" description="Polar residues" evidence="1">
    <location>
        <begin position="667"/>
        <end position="681"/>
    </location>
</feature>
<dbReference type="AlphaFoldDB" id="A0A3B0UML0"/>
<feature type="region of interest" description="Disordered" evidence="1">
    <location>
        <begin position="667"/>
        <end position="688"/>
    </location>
</feature>